<organism evidence="1 2">
    <name type="scientific">Stentor coeruleus</name>
    <dbReference type="NCBI Taxonomy" id="5963"/>
    <lineage>
        <taxon>Eukaryota</taxon>
        <taxon>Sar</taxon>
        <taxon>Alveolata</taxon>
        <taxon>Ciliophora</taxon>
        <taxon>Postciliodesmatophora</taxon>
        <taxon>Heterotrichea</taxon>
        <taxon>Heterotrichida</taxon>
        <taxon>Stentoridae</taxon>
        <taxon>Stentor</taxon>
    </lineage>
</organism>
<evidence type="ECO:0000313" key="1">
    <source>
        <dbReference type="EMBL" id="OMJ67674.1"/>
    </source>
</evidence>
<comment type="caution">
    <text evidence="1">The sequence shown here is derived from an EMBL/GenBank/DDBJ whole genome shotgun (WGS) entry which is preliminary data.</text>
</comment>
<name>A0A1R2AT30_9CILI</name>
<sequence>MIFKGKAHPLLPPVINKHRKSPSIPVMRSKELGFSDRPEIRSLRPVKSDFALPKIYKPSAIPDTQNGDFIKQEPLFSSTLLTLKNLKTPNFNGSLKLLPEGKNNCPSFFAIRHANESNILGHKHKASQLTNLSEISFGLIHDDENSIPCFKIS</sequence>
<gene>
    <name evidence="1" type="ORF">SteCoe_35091</name>
</gene>
<evidence type="ECO:0000313" key="2">
    <source>
        <dbReference type="Proteomes" id="UP000187209"/>
    </source>
</evidence>
<keyword evidence="2" id="KW-1185">Reference proteome</keyword>
<dbReference type="AlphaFoldDB" id="A0A1R2AT30"/>
<protein>
    <submittedName>
        <fullName evidence="1">Uncharacterized protein</fullName>
    </submittedName>
</protein>
<accession>A0A1R2AT30</accession>
<dbReference type="EMBL" id="MPUH01001455">
    <property type="protein sequence ID" value="OMJ67674.1"/>
    <property type="molecule type" value="Genomic_DNA"/>
</dbReference>
<dbReference type="Proteomes" id="UP000187209">
    <property type="component" value="Unassembled WGS sequence"/>
</dbReference>
<reference evidence="1 2" key="1">
    <citation type="submission" date="2016-11" db="EMBL/GenBank/DDBJ databases">
        <title>The macronuclear genome of Stentor coeruleus: a giant cell with tiny introns.</title>
        <authorList>
            <person name="Slabodnick M."/>
            <person name="Ruby J.G."/>
            <person name="Reiff S.B."/>
            <person name="Swart E.C."/>
            <person name="Gosai S."/>
            <person name="Prabakaran S."/>
            <person name="Witkowska E."/>
            <person name="Larue G.E."/>
            <person name="Fisher S."/>
            <person name="Freeman R.M."/>
            <person name="Gunawardena J."/>
            <person name="Chu W."/>
            <person name="Stover N.A."/>
            <person name="Gregory B.D."/>
            <person name="Nowacki M."/>
            <person name="Derisi J."/>
            <person name="Roy S.W."/>
            <person name="Marshall W.F."/>
            <person name="Sood P."/>
        </authorList>
    </citation>
    <scope>NUCLEOTIDE SEQUENCE [LARGE SCALE GENOMIC DNA]</scope>
    <source>
        <strain evidence="1">WM001</strain>
    </source>
</reference>
<proteinExistence type="predicted"/>